<evidence type="ECO:0000313" key="3">
    <source>
        <dbReference type="Proteomes" id="UP000248724"/>
    </source>
</evidence>
<evidence type="ECO:0000256" key="1">
    <source>
        <dbReference type="SAM" id="Phobius"/>
    </source>
</evidence>
<name>A0A2W5Z938_9BACT</name>
<organism evidence="2 3">
    <name type="scientific">Candidatus Aeolococcus gillhamiae</name>
    <dbReference type="NCBI Taxonomy" id="3127015"/>
    <lineage>
        <taxon>Bacteria</taxon>
        <taxon>Bacillati</taxon>
        <taxon>Candidatus Dormiibacterota</taxon>
        <taxon>Candidatus Dormibacteria</taxon>
        <taxon>Candidatus Aeolococcales</taxon>
        <taxon>Candidatus Aeolococcaceae</taxon>
        <taxon>Candidatus Aeolococcus</taxon>
    </lineage>
</organism>
<accession>A0A2W5Z938</accession>
<feature type="non-terminal residue" evidence="2">
    <location>
        <position position="1"/>
    </location>
</feature>
<keyword evidence="1" id="KW-0472">Membrane</keyword>
<reference evidence="2 3" key="1">
    <citation type="journal article" date="2017" name="Nature">
        <title>Atmospheric trace gases support primary production in Antarctic desert surface soil.</title>
        <authorList>
            <person name="Ji M."/>
            <person name="Greening C."/>
            <person name="Vanwonterghem I."/>
            <person name="Carere C.R."/>
            <person name="Bay S.K."/>
            <person name="Steen J.A."/>
            <person name="Montgomery K."/>
            <person name="Lines T."/>
            <person name="Beardall J."/>
            <person name="van Dorst J."/>
            <person name="Snape I."/>
            <person name="Stott M.B."/>
            <person name="Hugenholtz P."/>
            <person name="Ferrari B.C."/>
        </authorList>
    </citation>
    <scope>NUCLEOTIDE SEQUENCE [LARGE SCALE GENOMIC DNA]</scope>
    <source>
        <strain evidence="2">RRmetagenome_bin12</strain>
    </source>
</reference>
<dbReference type="AlphaFoldDB" id="A0A2W5Z938"/>
<protein>
    <submittedName>
        <fullName evidence="2">Uncharacterized protein</fullName>
    </submittedName>
</protein>
<feature type="transmembrane region" description="Helical" evidence="1">
    <location>
        <begin position="157"/>
        <end position="181"/>
    </location>
</feature>
<sequence length="195" mass="19594">AMKRIAMNLSPGRRTLGMVAATGTIAIVPAALAWACVGLVSLTTSSPTVQPGGTVTVFGKEFAQGAPVLIHLDSITGPVLATAPPPATTMTSQFSLPVPIPPDVPIGQHLLVATQDEHNMNGGNPARAVIYVGTTPPAPAPAAARPAKLAVESDPGAGALVLIALGVAVVSLLLVGLLMAVTSRRRPQAQAVKAS</sequence>
<dbReference type="Proteomes" id="UP000248724">
    <property type="component" value="Unassembled WGS sequence"/>
</dbReference>
<gene>
    <name evidence="2" type="ORF">DLM65_05030</name>
</gene>
<evidence type="ECO:0000313" key="2">
    <source>
        <dbReference type="EMBL" id="PZR81882.1"/>
    </source>
</evidence>
<proteinExistence type="predicted"/>
<comment type="caution">
    <text evidence="2">The sequence shown here is derived from an EMBL/GenBank/DDBJ whole genome shotgun (WGS) entry which is preliminary data.</text>
</comment>
<keyword evidence="1" id="KW-1133">Transmembrane helix</keyword>
<dbReference type="EMBL" id="QHBU01000091">
    <property type="protein sequence ID" value="PZR81882.1"/>
    <property type="molecule type" value="Genomic_DNA"/>
</dbReference>
<keyword evidence="1" id="KW-0812">Transmembrane</keyword>